<sequence>MFLCASGEDIAKNNFGCSGRVLCLFHILNKKIYEKSEESLLQNEEETRDEDSDGGDSWIVVEGYSDEDDNNKDNTTEVAEISEPILLGDKITISSICSSEDEVLVEDESGKIHEFKHIKPIKELTTQCSRIKKGVNYSHKPNRELNVFLTASVVLGLAVVLGFGCGHFLGWSEKLEILDMNQTDASQPSDESVDEELLMIERLKSENEELRTSINEANLLRNQIQNLENEIEKLRLNRELITENLASQKSIDELRVMLDQTNSLLRETKENLNDITNENEILKIEVGKARYGKPVKKVRYNIPSSSDGYPSDDCTHSTDSCKSEETPEYYFDHKSEYINYAKEFMKESTDKIRNVLGLSSTAQYLGQKSNIKEKLKETMDAFAIDEAFNDQRMNDGEGDNLDEESQRMNDGKGEDLDEESQMMNDEKNGRKGRKFVVLTARKKQGVQQKK</sequence>
<feature type="compositionally biased region" description="Basic and acidic residues" evidence="2">
    <location>
        <begin position="313"/>
        <end position="323"/>
    </location>
</feature>
<name>A0A7R8D6Z6_LEPSM</name>
<feature type="coiled-coil region" evidence="1">
    <location>
        <begin position="193"/>
        <end position="285"/>
    </location>
</feature>
<organism evidence="4 5">
    <name type="scientific">Lepeophtheirus salmonis</name>
    <name type="common">Salmon louse</name>
    <name type="synonym">Caligus salmonis</name>
    <dbReference type="NCBI Taxonomy" id="72036"/>
    <lineage>
        <taxon>Eukaryota</taxon>
        <taxon>Metazoa</taxon>
        <taxon>Ecdysozoa</taxon>
        <taxon>Arthropoda</taxon>
        <taxon>Crustacea</taxon>
        <taxon>Multicrustacea</taxon>
        <taxon>Hexanauplia</taxon>
        <taxon>Copepoda</taxon>
        <taxon>Siphonostomatoida</taxon>
        <taxon>Caligidae</taxon>
        <taxon>Lepeophtheirus</taxon>
    </lineage>
</organism>
<dbReference type="EMBL" id="HG994586">
    <property type="protein sequence ID" value="CAF2995070.1"/>
    <property type="molecule type" value="Genomic_DNA"/>
</dbReference>
<feature type="compositionally biased region" description="Basic residues" evidence="2">
    <location>
        <begin position="430"/>
        <end position="450"/>
    </location>
</feature>
<dbReference type="Proteomes" id="UP000675881">
    <property type="component" value="Chromosome 7"/>
</dbReference>
<accession>A0A7R8D6Z6</accession>
<evidence type="ECO:0000256" key="3">
    <source>
        <dbReference type="SAM" id="Phobius"/>
    </source>
</evidence>
<feature type="region of interest" description="Disordered" evidence="2">
    <location>
        <begin position="302"/>
        <end position="323"/>
    </location>
</feature>
<protein>
    <submittedName>
        <fullName evidence="4">(salmon louse) hypothetical protein</fullName>
    </submittedName>
</protein>
<evidence type="ECO:0000313" key="5">
    <source>
        <dbReference type="Proteomes" id="UP000675881"/>
    </source>
</evidence>
<feature type="transmembrane region" description="Helical" evidence="3">
    <location>
        <begin position="147"/>
        <end position="171"/>
    </location>
</feature>
<evidence type="ECO:0000313" key="4">
    <source>
        <dbReference type="EMBL" id="CAF2995070.1"/>
    </source>
</evidence>
<feature type="region of interest" description="Disordered" evidence="2">
    <location>
        <begin position="390"/>
        <end position="450"/>
    </location>
</feature>
<evidence type="ECO:0000256" key="2">
    <source>
        <dbReference type="SAM" id="MobiDB-lite"/>
    </source>
</evidence>
<dbReference type="AlphaFoldDB" id="A0A7R8D6Z6"/>
<feature type="compositionally biased region" description="Acidic residues" evidence="2">
    <location>
        <begin position="43"/>
        <end position="54"/>
    </location>
</feature>
<proteinExistence type="predicted"/>
<feature type="compositionally biased region" description="Basic and acidic residues" evidence="2">
    <location>
        <begin position="404"/>
        <end position="414"/>
    </location>
</feature>
<keyword evidence="3" id="KW-0472">Membrane</keyword>
<feature type="region of interest" description="Disordered" evidence="2">
    <location>
        <begin position="42"/>
        <end position="74"/>
    </location>
</feature>
<keyword evidence="3" id="KW-0812">Transmembrane</keyword>
<dbReference type="OrthoDB" id="10681329at2759"/>
<keyword evidence="1" id="KW-0175">Coiled coil</keyword>
<gene>
    <name evidence="4" type="ORF">LSAA_13341</name>
</gene>
<evidence type="ECO:0000256" key="1">
    <source>
        <dbReference type="SAM" id="Coils"/>
    </source>
</evidence>
<reference evidence="4" key="1">
    <citation type="submission" date="2021-02" db="EMBL/GenBank/DDBJ databases">
        <authorList>
            <person name="Bekaert M."/>
        </authorList>
    </citation>
    <scope>NUCLEOTIDE SEQUENCE</scope>
    <source>
        <strain evidence="4">IoA-00</strain>
    </source>
</reference>
<keyword evidence="3" id="KW-1133">Transmembrane helix</keyword>
<keyword evidence="5" id="KW-1185">Reference proteome</keyword>